<dbReference type="EMBL" id="CP002041">
    <property type="protein sequence ID" value="ADH70858.1"/>
    <property type="molecule type" value="Genomic_DNA"/>
</dbReference>
<dbReference type="InterPro" id="IPR011712">
    <property type="entry name" value="Sig_transdc_His_kin_sub3_dim/P"/>
</dbReference>
<dbReference type="GO" id="GO:0000155">
    <property type="term" value="F:phosphorelay sensor kinase activity"/>
    <property type="evidence" value="ECO:0007669"/>
    <property type="project" value="InterPro"/>
</dbReference>
<dbReference type="HOGENOM" id="CLU_000445_20_8_11"/>
<dbReference type="InterPro" id="IPR050482">
    <property type="entry name" value="Sensor_HK_TwoCompSys"/>
</dbReference>
<organism evidence="7 8">
    <name type="scientific">Nocardiopsis dassonvillei (strain ATCC 23218 / DSM 43111 / CIP 107115 / JCM 7437 / KCTC 9190 / NBRC 14626 / NCTC 10488 / NRRL B-5397 / IMRU 509)</name>
    <name type="common">Actinomadura dassonvillei</name>
    <dbReference type="NCBI Taxonomy" id="446468"/>
    <lineage>
        <taxon>Bacteria</taxon>
        <taxon>Bacillati</taxon>
        <taxon>Actinomycetota</taxon>
        <taxon>Actinomycetes</taxon>
        <taxon>Streptosporangiales</taxon>
        <taxon>Nocardiopsidaceae</taxon>
        <taxon>Nocardiopsis</taxon>
    </lineage>
</organism>
<keyword evidence="3" id="KW-0902">Two-component regulatory system</keyword>
<dbReference type="AlphaFoldDB" id="D7B9K0"/>
<evidence type="ECO:0000256" key="3">
    <source>
        <dbReference type="ARBA" id="ARBA00023012"/>
    </source>
</evidence>
<evidence type="ECO:0000256" key="4">
    <source>
        <dbReference type="SAM" id="MobiDB-lite"/>
    </source>
</evidence>
<dbReference type="InterPro" id="IPR036890">
    <property type="entry name" value="HATPase_C_sf"/>
</dbReference>
<evidence type="ECO:0000259" key="6">
    <source>
        <dbReference type="Pfam" id="PF07730"/>
    </source>
</evidence>
<dbReference type="PANTHER" id="PTHR24421">
    <property type="entry name" value="NITRATE/NITRITE SENSOR PROTEIN NARX-RELATED"/>
    <property type="match status" value="1"/>
</dbReference>
<dbReference type="OrthoDB" id="5241784at2"/>
<dbReference type="Pfam" id="PF07730">
    <property type="entry name" value="HisKA_3"/>
    <property type="match status" value="1"/>
</dbReference>
<evidence type="ECO:0000313" key="8">
    <source>
        <dbReference type="Proteomes" id="UP000002219"/>
    </source>
</evidence>
<feature type="transmembrane region" description="Helical" evidence="5">
    <location>
        <begin position="114"/>
        <end position="136"/>
    </location>
</feature>
<evidence type="ECO:0000256" key="2">
    <source>
        <dbReference type="ARBA" id="ARBA00022777"/>
    </source>
</evidence>
<keyword evidence="5" id="KW-0472">Membrane</keyword>
<reference evidence="7 8" key="1">
    <citation type="journal article" date="2010" name="Stand. Genomic Sci.">
        <title>Complete genome sequence of Nocardiopsis dassonvillei type strain (IMRU 509).</title>
        <authorList>
            <person name="Sun H."/>
            <person name="Lapidus A."/>
            <person name="Nolan M."/>
            <person name="Lucas S."/>
            <person name="Del Rio T.G."/>
            <person name="Tice H."/>
            <person name="Cheng J.F."/>
            <person name="Tapia R."/>
            <person name="Han C."/>
            <person name="Goodwin L."/>
            <person name="Pitluck S."/>
            <person name="Pagani I."/>
            <person name="Ivanova N."/>
            <person name="Mavromatis K."/>
            <person name="Mikhailova N."/>
            <person name="Pati A."/>
            <person name="Chen A."/>
            <person name="Palaniappan K."/>
            <person name="Land M."/>
            <person name="Hauser L."/>
            <person name="Chang Y.J."/>
            <person name="Jeffries C.D."/>
            <person name="Djao O.D."/>
            <person name="Rohde M."/>
            <person name="Sikorski J."/>
            <person name="Goker M."/>
            <person name="Woyke T."/>
            <person name="Bristow J."/>
            <person name="Eisen J.A."/>
            <person name="Markowitz V."/>
            <person name="Hugenholtz P."/>
            <person name="Kyrpides N.C."/>
            <person name="Klenk H.P."/>
        </authorList>
    </citation>
    <scope>NUCLEOTIDE SEQUENCE [LARGE SCALE GENOMIC DNA]</scope>
    <source>
        <strain evidence="8">ATCC 23218 / DSM 43111 / CIP 107115 / JCM 7437 / KCTC 9190 / NBRC 14626 / NCTC 10488 / NRRL B-5397 / IMRU 509</strain>
        <plasmid evidence="8">Chromosome 2</plasmid>
    </source>
</reference>
<dbReference type="KEGG" id="nda:Ndas_5479"/>
<gene>
    <name evidence="7" type="ordered locus">Ndas_5479</name>
</gene>
<evidence type="ECO:0000313" key="7">
    <source>
        <dbReference type="EMBL" id="ADH70858.1"/>
    </source>
</evidence>
<dbReference type="eggNOG" id="COG4585">
    <property type="taxonomic scope" value="Bacteria"/>
</dbReference>
<evidence type="ECO:0000256" key="1">
    <source>
        <dbReference type="ARBA" id="ARBA00022679"/>
    </source>
</evidence>
<keyword evidence="1" id="KW-0808">Transferase</keyword>
<accession>D7B9K0</accession>
<keyword evidence="5" id="KW-1133">Transmembrane helix</keyword>
<dbReference type="RefSeq" id="WP_013156465.1">
    <property type="nucleotide sequence ID" value="NC_014211.1"/>
</dbReference>
<protein>
    <submittedName>
        <fullName evidence="7">Integral membrane sensor signal transduction histidine kinase</fullName>
    </submittedName>
</protein>
<dbReference type="CDD" id="cd16917">
    <property type="entry name" value="HATPase_UhpB-NarQ-NarX-like"/>
    <property type="match status" value="1"/>
</dbReference>
<feature type="transmembrane region" description="Helical" evidence="5">
    <location>
        <begin position="39"/>
        <end position="60"/>
    </location>
</feature>
<keyword evidence="2 7" id="KW-0418">Kinase</keyword>
<dbReference type="PANTHER" id="PTHR24421:SF63">
    <property type="entry name" value="SENSOR HISTIDINE KINASE DESK"/>
    <property type="match status" value="1"/>
</dbReference>
<feature type="region of interest" description="Disordered" evidence="4">
    <location>
        <begin position="1"/>
        <end position="24"/>
    </location>
</feature>
<feature type="domain" description="Signal transduction histidine kinase subgroup 3 dimerisation and phosphoacceptor" evidence="6">
    <location>
        <begin position="228"/>
        <end position="293"/>
    </location>
</feature>
<dbReference type="GeneID" id="91487698"/>
<dbReference type="Gene3D" id="1.20.5.1930">
    <property type="match status" value="1"/>
</dbReference>
<keyword evidence="5" id="KW-0812">Transmembrane</keyword>
<dbReference type="Gene3D" id="3.30.565.10">
    <property type="entry name" value="Histidine kinase-like ATPase, C-terminal domain"/>
    <property type="match status" value="1"/>
</dbReference>
<sequence length="434" mass="46647">MGSQDTFTAGHGTADSAVPSPVPGADAGTNPRFLRRLRFARWCILWTLGSLALMVPFAPFMELLLSGARSVGSEDGFRTWPPAVSTAVALLCALLCLCMIRSRVDGRRIADPRLYWGSLALLLLACLLMQVTPYVFLTCTCWWGVAAFSAPWRRSLLVGLALLVLPWLHLSVTLVDIPLFVLVFSSLFSVGWTLVIWFVALTMFRLWEATNEALEGEHARTRLAVSEERLRFAQDMQGVIGQGLTTLAVRARRAELLLGSDPAGSAAEIEEVHELARRVLQQVRSAVSGYRGVDLAAEVESIGAVLRANGTETVVTGTAAPEQFPAAAGIAAWVVREGATNILRHSDARRCRISFSVDGEAGHGGRALVVEVSNDRARGGPEDGAASASGLAGLSERVVREGGTLSANRTHDGGFLLRAVLPLPDGTRHTEESR</sequence>
<dbReference type="STRING" id="446468.Ndas_5479"/>
<proteinExistence type="predicted"/>
<dbReference type="GO" id="GO:0016020">
    <property type="term" value="C:membrane"/>
    <property type="evidence" value="ECO:0007669"/>
    <property type="project" value="InterPro"/>
</dbReference>
<feature type="transmembrane region" description="Helical" evidence="5">
    <location>
        <begin position="182"/>
        <end position="207"/>
    </location>
</feature>
<feature type="transmembrane region" description="Helical" evidence="5">
    <location>
        <begin position="80"/>
        <end position="102"/>
    </location>
</feature>
<dbReference type="Proteomes" id="UP000002219">
    <property type="component" value="Chromosome 2"/>
</dbReference>
<feature type="transmembrane region" description="Helical" evidence="5">
    <location>
        <begin position="156"/>
        <end position="175"/>
    </location>
</feature>
<geneLocation type="plasmid" evidence="8">
    <name>pNDAS01</name>
</geneLocation>
<keyword evidence="8" id="KW-1185">Reference proteome</keyword>
<evidence type="ECO:0000256" key="5">
    <source>
        <dbReference type="SAM" id="Phobius"/>
    </source>
</evidence>
<name>D7B9K0_NOCDD</name>
<dbReference type="GO" id="GO:0046983">
    <property type="term" value="F:protein dimerization activity"/>
    <property type="evidence" value="ECO:0007669"/>
    <property type="project" value="InterPro"/>
</dbReference>